<sequence length="88" mass="9502">MYEVPDWILPARSVVKWGKKSIAKLLLPPERFVGACKIDCRRGGGEEESFLVVRLCIRIKSGTLAENGGHGERGNLFVGFVAGSSLAG</sequence>
<evidence type="ECO:0000313" key="1">
    <source>
        <dbReference type="EMBL" id="GIX71700.1"/>
    </source>
</evidence>
<keyword evidence="2" id="KW-1185">Reference proteome</keyword>
<accession>A0AAV4MIJ6</accession>
<reference evidence="1 2" key="1">
    <citation type="submission" date="2021-06" db="EMBL/GenBank/DDBJ databases">
        <title>Caerostris extrusa draft genome.</title>
        <authorList>
            <person name="Kono N."/>
            <person name="Arakawa K."/>
        </authorList>
    </citation>
    <scope>NUCLEOTIDE SEQUENCE [LARGE SCALE GENOMIC DNA]</scope>
</reference>
<gene>
    <name evidence="1" type="ORF">CEXT_637731</name>
</gene>
<evidence type="ECO:0000313" key="2">
    <source>
        <dbReference type="Proteomes" id="UP001054945"/>
    </source>
</evidence>
<dbReference type="EMBL" id="BPLR01002245">
    <property type="protein sequence ID" value="GIX71700.1"/>
    <property type="molecule type" value="Genomic_DNA"/>
</dbReference>
<organism evidence="1 2">
    <name type="scientific">Caerostris extrusa</name>
    <name type="common">Bark spider</name>
    <name type="synonym">Caerostris bankana</name>
    <dbReference type="NCBI Taxonomy" id="172846"/>
    <lineage>
        <taxon>Eukaryota</taxon>
        <taxon>Metazoa</taxon>
        <taxon>Ecdysozoa</taxon>
        <taxon>Arthropoda</taxon>
        <taxon>Chelicerata</taxon>
        <taxon>Arachnida</taxon>
        <taxon>Araneae</taxon>
        <taxon>Araneomorphae</taxon>
        <taxon>Entelegynae</taxon>
        <taxon>Araneoidea</taxon>
        <taxon>Araneidae</taxon>
        <taxon>Caerostris</taxon>
    </lineage>
</organism>
<name>A0AAV4MIJ6_CAEEX</name>
<dbReference type="Proteomes" id="UP001054945">
    <property type="component" value="Unassembled WGS sequence"/>
</dbReference>
<comment type="caution">
    <text evidence="1">The sequence shown here is derived from an EMBL/GenBank/DDBJ whole genome shotgun (WGS) entry which is preliminary data.</text>
</comment>
<proteinExistence type="predicted"/>
<protein>
    <submittedName>
        <fullName evidence="1">Uncharacterized protein</fullName>
    </submittedName>
</protein>
<dbReference type="AlphaFoldDB" id="A0AAV4MIJ6"/>